<feature type="compositionally biased region" description="Gly residues" evidence="1">
    <location>
        <begin position="76"/>
        <end position="86"/>
    </location>
</feature>
<dbReference type="EMBL" id="GBRH01217676">
    <property type="protein sequence ID" value="JAD80219.1"/>
    <property type="molecule type" value="Transcribed_RNA"/>
</dbReference>
<sequence>MILPSRSRMWTDCPSDCSTLGYCLSGSPELVPASPAPVARPSRCSGDECGNDADPRAHARGPLSNLPYSRLPGGVHFAGGGGGGTGAPRRGETDCERRRSPTPGMSLDISCLSCACPTSSSRIFFRSSSPVDSIHAGAVTTDADSPLNRPNRRHHRPHRAP</sequence>
<feature type="compositionally biased region" description="Low complexity" evidence="1">
    <location>
        <begin position="34"/>
        <end position="43"/>
    </location>
</feature>
<organism evidence="2">
    <name type="scientific">Arundo donax</name>
    <name type="common">Giant reed</name>
    <name type="synonym">Donax arundinaceus</name>
    <dbReference type="NCBI Taxonomy" id="35708"/>
    <lineage>
        <taxon>Eukaryota</taxon>
        <taxon>Viridiplantae</taxon>
        <taxon>Streptophyta</taxon>
        <taxon>Embryophyta</taxon>
        <taxon>Tracheophyta</taxon>
        <taxon>Spermatophyta</taxon>
        <taxon>Magnoliopsida</taxon>
        <taxon>Liliopsida</taxon>
        <taxon>Poales</taxon>
        <taxon>Poaceae</taxon>
        <taxon>PACMAD clade</taxon>
        <taxon>Arundinoideae</taxon>
        <taxon>Arundineae</taxon>
        <taxon>Arundo</taxon>
    </lineage>
</organism>
<feature type="region of interest" description="Disordered" evidence="1">
    <location>
        <begin position="34"/>
        <end position="105"/>
    </location>
</feature>
<reference evidence="2" key="1">
    <citation type="submission" date="2014-09" db="EMBL/GenBank/DDBJ databases">
        <authorList>
            <person name="Magalhaes I.L.F."/>
            <person name="Oliveira U."/>
            <person name="Santos F.R."/>
            <person name="Vidigal T.H.D.A."/>
            <person name="Brescovit A.D."/>
            <person name="Santos A.J."/>
        </authorList>
    </citation>
    <scope>NUCLEOTIDE SEQUENCE</scope>
    <source>
        <tissue evidence="2">Shoot tissue taken approximately 20 cm above the soil surface</tissue>
    </source>
</reference>
<evidence type="ECO:0000313" key="2">
    <source>
        <dbReference type="EMBL" id="JAD80219.1"/>
    </source>
</evidence>
<evidence type="ECO:0000256" key="1">
    <source>
        <dbReference type="SAM" id="MobiDB-lite"/>
    </source>
</evidence>
<proteinExistence type="predicted"/>
<feature type="compositionally biased region" description="Basic and acidic residues" evidence="1">
    <location>
        <begin position="89"/>
        <end position="99"/>
    </location>
</feature>
<accession>A0A0A9CV72</accession>
<name>A0A0A9CV72_ARUDO</name>
<reference evidence="2" key="2">
    <citation type="journal article" date="2015" name="Data Brief">
        <title>Shoot transcriptome of the giant reed, Arundo donax.</title>
        <authorList>
            <person name="Barrero R.A."/>
            <person name="Guerrero F.D."/>
            <person name="Moolhuijzen P."/>
            <person name="Goolsby J.A."/>
            <person name="Tidwell J."/>
            <person name="Bellgard S.E."/>
            <person name="Bellgard M.I."/>
        </authorList>
    </citation>
    <scope>NUCLEOTIDE SEQUENCE</scope>
    <source>
        <tissue evidence="2">Shoot tissue taken approximately 20 cm above the soil surface</tissue>
    </source>
</reference>
<feature type="region of interest" description="Disordered" evidence="1">
    <location>
        <begin position="127"/>
        <end position="161"/>
    </location>
</feature>
<dbReference type="AlphaFoldDB" id="A0A0A9CV72"/>
<protein>
    <submittedName>
        <fullName evidence="2">Uncharacterized protein</fullName>
    </submittedName>
</protein>
<feature type="compositionally biased region" description="Basic residues" evidence="1">
    <location>
        <begin position="150"/>
        <end position="161"/>
    </location>
</feature>